<dbReference type="Pfam" id="PF00072">
    <property type="entry name" value="Response_reg"/>
    <property type="match status" value="1"/>
</dbReference>
<keyword evidence="5" id="KW-1185">Reference proteome</keyword>
<keyword evidence="1 2" id="KW-0597">Phosphoprotein</keyword>
<dbReference type="SUPFAM" id="SSF52172">
    <property type="entry name" value="CheY-like"/>
    <property type="match status" value="1"/>
</dbReference>
<dbReference type="CDD" id="cd00156">
    <property type="entry name" value="REC"/>
    <property type="match status" value="1"/>
</dbReference>
<dbReference type="InterPro" id="IPR050595">
    <property type="entry name" value="Bact_response_regulator"/>
</dbReference>
<dbReference type="PANTHER" id="PTHR44591">
    <property type="entry name" value="STRESS RESPONSE REGULATOR PROTEIN 1"/>
    <property type="match status" value="1"/>
</dbReference>
<dbReference type="SMART" id="SM00448">
    <property type="entry name" value="REC"/>
    <property type="match status" value="1"/>
</dbReference>
<gene>
    <name evidence="4" type="ORF">GCM10022278_09160</name>
</gene>
<feature type="modified residue" description="4-aspartylphosphate" evidence="2">
    <location>
        <position position="54"/>
    </location>
</feature>
<dbReference type="Proteomes" id="UP001501337">
    <property type="component" value="Unassembled WGS sequence"/>
</dbReference>
<dbReference type="EMBL" id="BAABBO010000001">
    <property type="protein sequence ID" value="GAA3952299.1"/>
    <property type="molecule type" value="Genomic_DNA"/>
</dbReference>
<comment type="caution">
    <text evidence="4">The sequence shown here is derived from an EMBL/GenBank/DDBJ whole genome shotgun (WGS) entry which is preliminary data.</text>
</comment>
<evidence type="ECO:0000259" key="3">
    <source>
        <dbReference type="PROSITE" id="PS50110"/>
    </source>
</evidence>
<sequence>MQAQSALIVDDSATARLMLARILKSMDISTRQARSGEEALQVAANNPPAMIFLDHLMPGLDGFETLKLLKQQRATADIPVVMYTSQNAAKYVEEAKALGAIGVITKQVERGDLFELVEKMLLQRANLRSDTKAPIYDLDSADSSEAMNPEYDLDVVDIEMNHEENVSPRFDSRKFRNALVTGANDQEFARSSAHGPVLSFEQIASIEANIREAVVTELHAQDRALVKRFKWATLGLAAFAIIMLSTLLAQETHIDQLDSKIAHLEQSFSARQPAVELAQLQQLSQKVDALATEAQQVDVLEAQVGEMRLMMNEMIGILEDN</sequence>
<evidence type="ECO:0000256" key="1">
    <source>
        <dbReference type="ARBA" id="ARBA00022553"/>
    </source>
</evidence>
<dbReference type="RefSeq" id="WP_344803716.1">
    <property type="nucleotide sequence ID" value="NZ_BAABBO010000001.1"/>
</dbReference>
<dbReference type="InterPro" id="IPR001789">
    <property type="entry name" value="Sig_transdc_resp-reg_receiver"/>
</dbReference>
<evidence type="ECO:0000313" key="4">
    <source>
        <dbReference type="EMBL" id="GAA3952299.1"/>
    </source>
</evidence>
<dbReference type="InterPro" id="IPR011006">
    <property type="entry name" value="CheY-like_superfamily"/>
</dbReference>
<accession>A0ABP7NQV7</accession>
<feature type="domain" description="Response regulatory" evidence="3">
    <location>
        <begin position="5"/>
        <end position="121"/>
    </location>
</feature>
<dbReference type="PANTHER" id="PTHR44591:SF3">
    <property type="entry name" value="RESPONSE REGULATORY DOMAIN-CONTAINING PROTEIN"/>
    <property type="match status" value="1"/>
</dbReference>
<reference evidence="5" key="1">
    <citation type="journal article" date="2019" name="Int. J. Syst. Evol. Microbiol.">
        <title>The Global Catalogue of Microorganisms (GCM) 10K type strain sequencing project: providing services to taxonomists for standard genome sequencing and annotation.</title>
        <authorList>
            <consortium name="The Broad Institute Genomics Platform"/>
            <consortium name="The Broad Institute Genome Sequencing Center for Infectious Disease"/>
            <person name="Wu L."/>
            <person name="Ma J."/>
        </authorList>
    </citation>
    <scope>NUCLEOTIDE SEQUENCE [LARGE SCALE GENOMIC DNA]</scope>
    <source>
        <strain evidence="5">JCM 17555</strain>
    </source>
</reference>
<proteinExistence type="predicted"/>
<organism evidence="4 5">
    <name type="scientific">Allohahella marinimesophila</name>
    <dbReference type="NCBI Taxonomy" id="1054972"/>
    <lineage>
        <taxon>Bacteria</taxon>
        <taxon>Pseudomonadati</taxon>
        <taxon>Pseudomonadota</taxon>
        <taxon>Gammaproteobacteria</taxon>
        <taxon>Oceanospirillales</taxon>
        <taxon>Hahellaceae</taxon>
        <taxon>Allohahella</taxon>
    </lineage>
</organism>
<protein>
    <recommendedName>
        <fullName evidence="3">Response regulatory domain-containing protein</fullName>
    </recommendedName>
</protein>
<dbReference type="PROSITE" id="PS50110">
    <property type="entry name" value="RESPONSE_REGULATORY"/>
    <property type="match status" value="1"/>
</dbReference>
<name>A0ABP7NQV7_9GAMM</name>
<dbReference type="Gene3D" id="3.40.50.2300">
    <property type="match status" value="1"/>
</dbReference>
<evidence type="ECO:0000256" key="2">
    <source>
        <dbReference type="PROSITE-ProRule" id="PRU00169"/>
    </source>
</evidence>
<evidence type="ECO:0000313" key="5">
    <source>
        <dbReference type="Proteomes" id="UP001501337"/>
    </source>
</evidence>